<dbReference type="OrthoDB" id="4537997at2"/>
<sequence length="181" mass="20608">MSRESKFLSLVLRHKPEEIGLQLDKHGWVRVDDLLRKLKRANRKLSRDELTQLVESNDKKRFTLSDDGQRIRAAQGHSVDVDLGLESQCPPDELYHGTASANLDAIFSDGLNPGRRKQVHLSLDPDTAERVGQRHGKPVVLRVEAQRMYEDGFEFFRADNGVWLTDKVPATYLGFGMIAER</sequence>
<dbReference type="GO" id="GO:0003950">
    <property type="term" value="F:NAD+ poly-ADP-ribosyltransferase activity"/>
    <property type="evidence" value="ECO:0007669"/>
    <property type="project" value="InterPro"/>
</dbReference>
<protein>
    <recommendedName>
        <fullName evidence="5">Probable RNA 2'-phosphotransferase</fullName>
        <ecNumber evidence="5">2.7.1.-</ecNumber>
    </recommendedName>
</protein>
<dbReference type="SUPFAM" id="SSF56399">
    <property type="entry name" value="ADP-ribosylation"/>
    <property type="match status" value="1"/>
</dbReference>
<dbReference type="GO" id="GO:0000215">
    <property type="term" value="F:tRNA 2'-phosphotransferase activity"/>
    <property type="evidence" value="ECO:0007669"/>
    <property type="project" value="TreeGrafter"/>
</dbReference>
<dbReference type="InterPro" id="IPR022928">
    <property type="entry name" value="RNA_2'-PTrans_KptA"/>
</dbReference>
<dbReference type="Proteomes" id="UP000183400">
    <property type="component" value="Unassembled WGS sequence"/>
</dbReference>
<keyword evidence="7" id="KW-1185">Reference proteome</keyword>
<proteinExistence type="inferred from homology"/>
<dbReference type="AlphaFoldDB" id="A0A1H3DFE3"/>
<comment type="function">
    <text evidence="4 5">Removes the 2'-phosphate from RNA via an intermediate in which the phosphate is ADP-ribosylated by NAD followed by a presumed transesterification to release the RNA and generate ADP-ribose 1''-2''-cyclic phosphate (APPR&gt;P). May function as an ADP-ribosylase.</text>
</comment>
<dbReference type="InterPro" id="IPR042080">
    <property type="entry name" value="RNA_2'-PTrans_N"/>
</dbReference>
<evidence type="ECO:0000256" key="4">
    <source>
        <dbReference type="ARBA" id="ARBA00025212"/>
    </source>
</evidence>
<keyword evidence="3 5" id="KW-0520">NAD</keyword>
<dbReference type="EC" id="2.7.1.-" evidence="5"/>
<dbReference type="PANTHER" id="PTHR12684">
    <property type="entry name" value="PUTATIVE PHOSPHOTRANSFERASE"/>
    <property type="match status" value="1"/>
</dbReference>
<dbReference type="InterPro" id="IPR002745">
    <property type="entry name" value="Ptrans_KptA/Tpt1"/>
</dbReference>
<dbReference type="Gene3D" id="3.20.170.30">
    <property type="match status" value="1"/>
</dbReference>
<dbReference type="Pfam" id="PF01885">
    <property type="entry name" value="PTS_2-RNA"/>
    <property type="match status" value="1"/>
</dbReference>
<name>A0A1H3DFE3_9RHOB</name>
<evidence type="ECO:0000256" key="5">
    <source>
        <dbReference type="HAMAP-Rule" id="MF_00299"/>
    </source>
</evidence>
<dbReference type="Gene3D" id="1.10.10.970">
    <property type="entry name" value="RNA 2'-phosphotransferase, Tpt1/KptA family, N-terminal domain"/>
    <property type="match status" value="1"/>
</dbReference>
<accession>A0A1H3DFE3</accession>
<evidence type="ECO:0000313" key="7">
    <source>
        <dbReference type="Proteomes" id="UP000183400"/>
    </source>
</evidence>
<dbReference type="HAMAP" id="MF_00299">
    <property type="entry name" value="KptA"/>
    <property type="match status" value="1"/>
</dbReference>
<evidence type="ECO:0000256" key="2">
    <source>
        <dbReference type="ARBA" id="ARBA00022679"/>
    </source>
</evidence>
<gene>
    <name evidence="5" type="primary">kptA</name>
    <name evidence="6" type="ORF">SAMN05444358_10872</name>
</gene>
<reference evidence="7" key="1">
    <citation type="submission" date="2016-10" db="EMBL/GenBank/DDBJ databases">
        <authorList>
            <person name="Varghese N."/>
            <person name="Submissions S."/>
        </authorList>
    </citation>
    <scope>NUCLEOTIDE SEQUENCE [LARGE SCALE GENOMIC DNA]</scope>
    <source>
        <strain evidence="7">DSM 27839</strain>
    </source>
</reference>
<evidence type="ECO:0000256" key="1">
    <source>
        <dbReference type="ARBA" id="ARBA00009836"/>
    </source>
</evidence>
<dbReference type="RefSeq" id="WP_074738230.1">
    <property type="nucleotide sequence ID" value="NZ_FNNP01000008.1"/>
</dbReference>
<dbReference type="GO" id="GO:0006388">
    <property type="term" value="P:tRNA splicing, via endonucleolytic cleavage and ligation"/>
    <property type="evidence" value="ECO:0007669"/>
    <property type="project" value="UniProtKB-UniRule"/>
</dbReference>
<dbReference type="NCBIfam" id="NF002014">
    <property type="entry name" value="PRK00819.1-4"/>
    <property type="match status" value="1"/>
</dbReference>
<evidence type="ECO:0000256" key="3">
    <source>
        <dbReference type="ARBA" id="ARBA00023027"/>
    </source>
</evidence>
<dbReference type="EMBL" id="FNNP01000008">
    <property type="protein sequence ID" value="SDX64409.1"/>
    <property type="molecule type" value="Genomic_DNA"/>
</dbReference>
<dbReference type="PANTHER" id="PTHR12684:SF2">
    <property type="entry name" value="TRNA 2'-PHOSPHOTRANSFERASE 1"/>
    <property type="match status" value="1"/>
</dbReference>
<evidence type="ECO:0000313" key="6">
    <source>
        <dbReference type="EMBL" id="SDX64409.1"/>
    </source>
</evidence>
<dbReference type="InterPro" id="IPR042081">
    <property type="entry name" value="RNA_2'-PTrans_C"/>
</dbReference>
<keyword evidence="2 5" id="KW-0808">Transferase</keyword>
<organism evidence="6 7">
    <name type="scientific">Ruegeria halocynthiae</name>
    <dbReference type="NCBI Taxonomy" id="985054"/>
    <lineage>
        <taxon>Bacteria</taxon>
        <taxon>Pseudomonadati</taxon>
        <taxon>Pseudomonadota</taxon>
        <taxon>Alphaproteobacteria</taxon>
        <taxon>Rhodobacterales</taxon>
        <taxon>Roseobacteraceae</taxon>
        <taxon>Ruegeria</taxon>
    </lineage>
</organism>
<dbReference type="STRING" id="985054.SAMN05444358_10872"/>
<comment type="similarity">
    <text evidence="1 5">Belongs to the KptA/TPT1 family.</text>
</comment>